<evidence type="ECO:0000313" key="2">
    <source>
        <dbReference type="Proteomes" id="UP001164472"/>
    </source>
</evidence>
<dbReference type="RefSeq" id="WP_251811275.1">
    <property type="nucleotide sequence ID" value="NZ_CP101527.1"/>
</dbReference>
<keyword evidence="2" id="KW-1185">Reference proteome</keyword>
<dbReference type="KEGG" id="asem:NNL22_13975"/>
<dbReference type="Proteomes" id="UP001164472">
    <property type="component" value="Chromosome"/>
</dbReference>
<sequence length="376" mass="40087">MTLSINSSSKIFAFMASTLIAGMSHADLKPLEEGDLRAVTGQSAIQYSATDISYDLDHLVGVDFAKKAGVGFTRTEKRSASERVNATVHRLQINGDGEFHAFAEELVLGDYGGTNNSIYKDANGQGVPDVALRNFGFGESADKPFYIEDPYIEIQQQNHPDGTQTFRGFRIGFGKAEGHTPVTIDSISGYIPTLSVLPDSGGLIRAQVYGSGTKDSFGNIIGDTPDGTGNYAQTAEAGTWVCNGAWCGITPNNVQLAGNTAIGQSKGGKEINLEHIESLDLVNVENFYISLTQGGGNSFVNADGTVNGAKWSQHLNGVIPSNRPDLPGWNLAIPFNDPNNTTAGYAEAHTDIGASLGQILFATGDNNPRQQYRPVF</sequence>
<name>A0A9E8HGR3_9ALTE</name>
<dbReference type="AlphaFoldDB" id="A0A9E8HGR3"/>
<organism evidence="1 2">
    <name type="scientific">Alkalimarinus sediminis</name>
    <dbReference type="NCBI Taxonomy" id="1632866"/>
    <lineage>
        <taxon>Bacteria</taxon>
        <taxon>Pseudomonadati</taxon>
        <taxon>Pseudomonadota</taxon>
        <taxon>Gammaproteobacteria</taxon>
        <taxon>Alteromonadales</taxon>
        <taxon>Alteromonadaceae</taxon>
        <taxon>Alkalimarinus</taxon>
    </lineage>
</organism>
<reference evidence="1" key="1">
    <citation type="submission" date="2022-07" db="EMBL/GenBank/DDBJ databases">
        <title>Alkalimarinus sp. nov., isolated from gut of a Alitta virens.</title>
        <authorList>
            <person name="Yang A.I."/>
            <person name="Shin N.-R."/>
        </authorList>
    </citation>
    <scope>NUCLEOTIDE SEQUENCE</scope>
    <source>
        <strain evidence="1">FA028</strain>
    </source>
</reference>
<proteinExistence type="predicted"/>
<gene>
    <name evidence="1" type="ORF">NNL22_13975</name>
</gene>
<protein>
    <submittedName>
        <fullName evidence="1">Uncharacterized protein</fullName>
    </submittedName>
</protein>
<dbReference type="EMBL" id="CP101527">
    <property type="protein sequence ID" value="UZW74124.1"/>
    <property type="molecule type" value="Genomic_DNA"/>
</dbReference>
<evidence type="ECO:0000313" key="1">
    <source>
        <dbReference type="EMBL" id="UZW74124.1"/>
    </source>
</evidence>
<accession>A0A9E8HGR3</accession>